<dbReference type="SMR" id="A0A3B6H7P4"/>
<dbReference type="EnsemblPlants" id="TraesCS3D02G541600.1">
    <property type="protein sequence ID" value="TraesCS3D02G541600.1"/>
    <property type="gene ID" value="TraesCS3D02G541600"/>
</dbReference>
<evidence type="ECO:0000256" key="2">
    <source>
        <dbReference type="ARBA" id="ARBA00022614"/>
    </source>
</evidence>
<dbReference type="GO" id="GO:0043531">
    <property type="term" value="F:ADP binding"/>
    <property type="evidence" value="ECO:0007669"/>
    <property type="project" value="InterPro"/>
</dbReference>
<evidence type="ECO:0000256" key="4">
    <source>
        <dbReference type="ARBA" id="ARBA00022741"/>
    </source>
</evidence>
<dbReference type="Gramene" id="TraesLDM3D03G02002000.1">
    <property type="protein sequence ID" value="TraesLDM3D03G02002000.1"/>
    <property type="gene ID" value="TraesLDM3D03G02002000"/>
</dbReference>
<evidence type="ECO:0000313" key="9">
    <source>
        <dbReference type="Proteomes" id="UP000019116"/>
    </source>
</evidence>
<evidence type="ECO:0000256" key="5">
    <source>
        <dbReference type="ARBA" id="ARBA00022821"/>
    </source>
</evidence>
<keyword evidence="4" id="KW-0547">Nucleotide-binding</keyword>
<dbReference type="Pfam" id="PF00931">
    <property type="entry name" value="NB-ARC"/>
    <property type="match status" value="1"/>
</dbReference>
<name>A0A3B6H7P4_WHEAT</name>
<reference evidence="8" key="2">
    <citation type="submission" date="2018-10" db="UniProtKB">
        <authorList>
            <consortium name="EnsemblPlants"/>
        </authorList>
    </citation>
    <scope>IDENTIFICATION</scope>
</reference>
<dbReference type="Gene3D" id="3.40.50.300">
    <property type="entry name" value="P-loop containing nucleotide triphosphate hydrolases"/>
    <property type="match status" value="1"/>
</dbReference>
<dbReference type="GO" id="GO:0006952">
    <property type="term" value="P:defense response"/>
    <property type="evidence" value="ECO:0007669"/>
    <property type="project" value="UniProtKB-KW"/>
</dbReference>
<dbReference type="InterPro" id="IPR002182">
    <property type="entry name" value="NB-ARC"/>
</dbReference>
<evidence type="ECO:0000259" key="6">
    <source>
        <dbReference type="Pfam" id="PF00931"/>
    </source>
</evidence>
<dbReference type="PANTHER" id="PTHR19338:SF18">
    <property type="entry name" value="NB-ARC DOMAIN-CONTAINING PROTEIN"/>
    <property type="match status" value="1"/>
</dbReference>
<dbReference type="Gene3D" id="1.20.5.4130">
    <property type="match status" value="1"/>
</dbReference>
<dbReference type="AlphaFoldDB" id="A0A3B6H7P4"/>
<feature type="domain" description="Disease resistance N-terminal" evidence="7">
    <location>
        <begin position="7"/>
        <end position="96"/>
    </location>
</feature>
<dbReference type="InterPro" id="IPR027417">
    <property type="entry name" value="P-loop_NTPase"/>
</dbReference>
<dbReference type="Pfam" id="PF18052">
    <property type="entry name" value="Rx_N"/>
    <property type="match status" value="1"/>
</dbReference>
<evidence type="ECO:0000256" key="1">
    <source>
        <dbReference type="ARBA" id="ARBA00008894"/>
    </source>
</evidence>
<keyword evidence="5" id="KW-0611">Plant defense</keyword>
<comment type="similarity">
    <text evidence="1">Belongs to the disease resistance NB-LRR family.</text>
</comment>
<proteinExistence type="inferred from homology"/>
<evidence type="ECO:0000313" key="8">
    <source>
        <dbReference type="EnsemblPlants" id="TraesCS3D02G541600.1"/>
    </source>
</evidence>
<keyword evidence="9" id="KW-1185">Reference proteome</keyword>
<evidence type="ECO:0000259" key="7">
    <source>
        <dbReference type="Pfam" id="PF18052"/>
    </source>
</evidence>
<dbReference type="PANTHER" id="PTHR19338">
    <property type="entry name" value="TRANSLOCASE OF INNER MITOCHONDRIAL MEMBRANE 13 HOMOLOG"/>
    <property type="match status" value="1"/>
</dbReference>
<dbReference type="SUPFAM" id="SSF52540">
    <property type="entry name" value="P-loop containing nucleoside triphosphate hydrolases"/>
    <property type="match status" value="1"/>
</dbReference>
<feature type="domain" description="NB-ARC" evidence="6">
    <location>
        <begin position="173"/>
        <end position="259"/>
    </location>
</feature>
<evidence type="ECO:0000256" key="3">
    <source>
        <dbReference type="ARBA" id="ARBA00022737"/>
    </source>
</evidence>
<dbReference type="Gramene" id="TraesCS3D03G1194100.1">
    <property type="protein sequence ID" value="TraesCS3D03G1194100.1.CDS"/>
    <property type="gene ID" value="TraesCS3D03G1194100"/>
</dbReference>
<protein>
    <recommendedName>
        <fullName evidence="10">Rx N-terminal domain-containing protein</fullName>
    </recommendedName>
</protein>
<reference evidence="8" key="1">
    <citation type="submission" date="2018-08" db="EMBL/GenBank/DDBJ databases">
        <authorList>
            <person name="Rossello M."/>
        </authorList>
    </citation>
    <scope>NUCLEOTIDE SEQUENCE [LARGE SCALE GENOMIC DNA]</scope>
    <source>
        <strain evidence="8">cv. Chinese Spring</strain>
    </source>
</reference>
<accession>A0A3B6H7P4</accession>
<keyword evidence="2" id="KW-0433">Leucine-rich repeat</keyword>
<dbReference type="Gramene" id="TraesJUL3D03G02021700.1">
    <property type="protein sequence ID" value="TraesJUL3D03G02021700.1"/>
    <property type="gene ID" value="TraesJUL3D03G02021700"/>
</dbReference>
<dbReference type="InterPro" id="IPR041118">
    <property type="entry name" value="Rx_N"/>
</dbReference>
<dbReference type="InterPro" id="IPR038005">
    <property type="entry name" value="RX-like_CC"/>
</dbReference>
<organism evidence="8">
    <name type="scientific">Triticum aestivum</name>
    <name type="common">Wheat</name>
    <dbReference type="NCBI Taxonomy" id="4565"/>
    <lineage>
        <taxon>Eukaryota</taxon>
        <taxon>Viridiplantae</taxon>
        <taxon>Streptophyta</taxon>
        <taxon>Embryophyta</taxon>
        <taxon>Tracheophyta</taxon>
        <taxon>Spermatophyta</taxon>
        <taxon>Magnoliopsida</taxon>
        <taxon>Liliopsida</taxon>
        <taxon>Poales</taxon>
        <taxon>Poaceae</taxon>
        <taxon>BOP clade</taxon>
        <taxon>Pooideae</taxon>
        <taxon>Triticodae</taxon>
        <taxon>Triticeae</taxon>
        <taxon>Triticinae</taxon>
        <taxon>Triticum</taxon>
    </lineage>
</organism>
<dbReference type="Gramene" id="TraesCS3D02G541600.1">
    <property type="protein sequence ID" value="TraesCS3D02G541600.1"/>
    <property type="gene ID" value="TraesCS3D02G541600"/>
</dbReference>
<dbReference type="OrthoDB" id="690251at2759"/>
<evidence type="ECO:0008006" key="10">
    <source>
        <dbReference type="Google" id="ProtNLM"/>
    </source>
</evidence>
<keyword evidence="3" id="KW-0677">Repeat</keyword>
<dbReference type="Gramene" id="TraesMAC3D03G01999030.1">
    <property type="protein sequence ID" value="TraesMAC3D03G01999030.1"/>
    <property type="gene ID" value="TraesMAC3D03G01999030"/>
</dbReference>
<dbReference type="Proteomes" id="UP000019116">
    <property type="component" value="Chromosome 3D"/>
</dbReference>
<dbReference type="STRING" id="4565.A0A3B6H7P4"/>
<sequence>MELAMLAIRPLLPKLGDLLTGEFTLEKRVRKGVDTLDKELQLMHAALGKVAKVPPEELDEGVKIWAGMVRDLAYQMEDIVDAFVLRVGNGSAIPKNRVKKLLKKTGRLFKKGKDLHRISDALEEAVGQARQLAELRQRYELETRDADAGASVDPRTMAMYIDMTELVSIEEPRDELINMLLDDDDWSNNSLKMVSVVGFGGLGKTTLAKVVYDKIKVQFDCSAFVSVSQNPNMKKILKDILFELDKDKYSDIYNVESNEKKGISSMNSLNSLLKKGTSW</sequence>
<dbReference type="CDD" id="cd14798">
    <property type="entry name" value="RX-CC_like"/>
    <property type="match status" value="1"/>
</dbReference>